<proteinExistence type="predicted"/>
<sequence length="93" mass="10647">MAGLYEFNDFIAYRINRATKRVKILVEWAADERTWEPEEVLQETAGKTLYEYWDSLGGREEAAGLSEFHVFRIVPKETSALGNCRKGQEDSSA</sequence>
<organism evidence="2">
    <name type="scientific">Fusarium oxysporum Fo47</name>
    <dbReference type="NCBI Taxonomy" id="660027"/>
    <lineage>
        <taxon>Eukaryota</taxon>
        <taxon>Fungi</taxon>
        <taxon>Dikarya</taxon>
        <taxon>Ascomycota</taxon>
        <taxon>Pezizomycotina</taxon>
        <taxon>Sordariomycetes</taxon>
        <taxon>Hypocreomycetidae</taxon>
        <taxon>Hypocreales</taxon>
        <taxon>Nectriaceae</taxon>
        <taxon>Fusarium</taxon>
        <taxon>Fusarium oxysporum species complex</taxon>
    </lineage>
</organism>
<dbReference type="Proteomes" id="UP000030766">
    <property type="component" value="Unassembled WGS sequence"/>
</dbReference>
<dbReference type="VEuPathDB" id="FungiDB:FOZG_02347"/>
<evidence type="ECO:0008006" key="3">
    <source>
        <dbReference type="Google" id="ProtNLM"/>
    </source>
</evidence>
<reference evidence="2" key="2">
    <citation type="submission" date="2012-06" db="EMBL/GenBank/DDBJ databases">
        <title>Annotation of the Genome Sequence of Fusarium oxysporum Fo47.</title>
        <authorList>
            <consortium name="The Broad Institute Genomics Platform"/>
            <person name="Ma L.-J."/>
            <person name="Corby-Kistler H."/>
            <person name="Broz K."/>
            <person name="Gale L.R."/>
            <person name="Jonkers W."/>
            <person name="O'Donnell K."/>
            <person name="Ploetz R."/>
            <person name="Steinberg C."/>
            <person name="Schwartz D.C."/>
            <person name="VanEtten H."/>
            <person name="Zhou S."/>
            <person name="Young S.K."/>
            <person name="Zeng Q."/>
            <person name="Gargeya S."/>
            <person name="Fitzgerald M."/>
            <person name="Abouelleil A."/>
            <person name="Alvarado L."/>
            <person name="Chapman S.B."/>
            <person name="Gainer-Dewar J."/>
            <person name="Goldberg J."/>
            <person name="Griggs A."/>
            <person name="Gujja S."/>
            <person name="Hansen M."/>
            <person name="Howarth C."/>
            <person name="Imamovic A."/>
            <person name="Ireland A."/>
            <person name="Larimer J."/>
            <person name="McCowan C."/>
            <person name="Murphy C."/>
            <person name="Pearson M."/>
            <person name="Poon T.W."/>
            <person name="Priest M."/>
            <person name="Roberts A."/>
            <person name="Saif S."/>
            <person name="Shea T."/>
            <person name="Sykes S."/>
            <person name="Wortman J."/>
            <person name="Nusbaum C."/>
            <person name="Birren B."/>
        </authorList>
    </citation>
    <scope>NUCLEOTIDE SEQUENCE</scope>
    <source>
        <strain evidence="2">Fo47</strain>
    </source>
</reference>
<dbReference type="EMBL" id="JH717897">
    <property type="protein sequence ID" value="EWZ46187.1"/>
    <property type="molecule type" value="Genomic_DNA"/>
</dbReference>
<evidence type="ECO:0000256" key="1">
    <source>
        <dbReference type="ARBA" id="ARBA00011353"/>
    </source>
</evidence>
<protein>
    <recommendedName>
        <fullName evidence="3">Chromo domain-containing protein</fullName>
    </recommendedName>
</protein>
<dbReference type="InterPro" id="IPR016197">
    <property type="entry name" value="Chromo-like_dom_sf"/>
</dbReference>
<comment type="subunit">
    <text evidence="1">Component of the NuA4 histone acetyltransferase complex.</text>
</comment>
<reference evidence="2" key="1">
    <citation type="submission" date="2011-06" db="EMBL/GenBank/DDBJ databases">
        <title>The Genome Sequence of Fusarium oxysporum Fo47.</title>
        <authorList>
            <consortium name="The Broad Institute Genome Sequencing Platform"/>
            <person name="Ma L.-J."/>
            <person name="Gale L.R."/>
            <person name="Schwartz D.C."/>
            <person name="Zhou S."/>
            <person name="Corby-Kistler H."/>
            <person name="Young S.K."/>
            <person name="Zeng Q."/>
            <person name="Gargeya S."/>
            <person name="Fitzgerald M."/>
            <person name="Haas B."/>
            <person name="Abouelleil A."/>
            <person name="Alvarado L."/>
            <person name="Arachchi H.M."/>
            <person name="Berlin A."/>
            <person name="Brown A."/>
            <person name="Chapman S.B."/>
            <person name="Chen Z."/>
            <person name="Dunbar C."/>
            <person name="Freedman E."/>
            <person name="Gearin G."/>
            <person name="Gellesch M."/>
            <person name="Goldberg J."/>
            <person name="Griggs A."/>
            <person name="Gujja S."/>
            <person name="Heiman D."/>
            <person name="Howarth C."/>
            <person name="Larson L."/>
            <person name="Lui A."/>
            <person name="MacDonald P.J.P."/>
            <person name="Mehta T."/>
            <person name="Montmayeur A."/>
            <person name="Murphy C."/>
            <person name="Neiman D."/>
            <person name="Pearson M."/>
            <person name="Priest M."/>
            <person name="Roberts A."/>
            <person name="Saif S."/>
            <person name="Shea T."/>
            <person name="Shenoy N."/>
            <person name="Sisk P."/>
            <person name="Stolte C."/>
            <person name="Sykes S."/>
            <person name="Wortman J."/>
            <person name="Nusbaum C."/>
            <person name="Birren B."/>
        </authorList>
    </citation>
    <scope>NUCLEOTIDE SEQUENCE [LARGE SCALE GENOMIC DNA]</scope>
    <source>
        <strain evidence="2">Fo47</strain>
    </source>
</reference>
<dbReference type="AlphaFoldDB" id="W9KP08"/>
<accession>W9KP08</accession>
<gene>
    <name evidence="2" type="ORF">FOZG_02347</name>
</gene>
<name>W9KP08_FUSOX</name>
<evidence type="ECO:0000313" key="2">
    <source>
        <dbReference type="EMBL" id="EWZ46187.1"/>
    </source>
</evidence>
<dbReference type="HOGENOM" id="CLU_2399786_0_0_1"/>
<dbReference type="SUPFAM" id="SSF54160">
    <property type="entry name" value="Chromo domain-like"/>
    <property type="match status" value="1"/>
</dbReference>